<evidence type="ECO:0000313" key="2">
    <source>
        <dbReference type="Proteomes" id="UP000207643"/>
    </source>
</evidence>
<evidence type="ECO:0000313" key="1">
    <source>
        <dbReference type="EMBL" id="ALA45069.1"/>
    </source>
</evidence>
<keyword evidence="2" id="KW-1185">Reference proteome</keyword>
<dbReference type="KEGG" id="vg:26647472"/>
<sequence length="33" mass="3510">MMTINVTLIVVFLIAAFAWTIGDDDNTNGPKGA</sequence>
<proteinExistence type="predicted"/>
<gene>
    <name evidence="1" type="ORF">RU59_00006</name>
</gene>
<name>A0A0K2FGJ8_9CAUD</name>
<dbReference type="RefSeq" id="YP_009196348.1">
    <property type="nucleotide sequence ID" value="NC_028772.1"/>
</dbReference>
<organism evidence="1 2">
    <name type="scientific">Enterobacter phage phiEap-1</name>
    <dbReference type="NCBI Taxonomy" id="1587520"/>
    <lineage>
        <taxon>Viruses</taxon>
        <taxon>Duplodnaviria</taxon>
        <taxon>Heunggongvirae</taxon>
        <taxon>Uroviricota</taxon>
        <taxon>Caudoviricetes</taxon>
        <taxon>Autographivirales</taxon>
        <taxon>Autotranscriptaviridae</taxon>
        <taxon>Studiervirinae</taxon>
        <taxon>Eapunavirus</taxon>
        <taxon>Eapunavirus Eap1</taxon>
    </lineage>
</organism>
<dbReference type="EMBL" id="KT321314">
    <property type="protein sequence ID" value="ALA45069.1"/>
    <property type="molecule type" value="Genomic_DNA"/>
</dbReference>
<accession>A0A0K2FGJ8</accession>
<protein>
    <submittedName>
        <fullName evidence="1">Uncharacterized protein</fullName>
    </submittedName>
</protein>
<dbReference type="GeneID" id="26647472"/>
<dbReference type="Proteomes" id="UP000207643">
    <property type="component" value="Segment"/>
</dbReference>
<reference evidence="1 2" key="1">
    <citation type="submission" date="2015-07" db="EMBL/GenBank/DDBJ databases">
        <title>Enterobacter aerogenes phage phiEap-2.</title>
        <authorList>
            <person name="Zhao X."/>
        </authorList>
    </citation>
    <scope>NUCLEOTIDE SEQUENCE [LARGE SCALE GENOMIC DNA]</scope>
</reference>